<protein>
    <submittedName>
        <fullName evidence="14">Uncharacterized protein</fullName>
    </submittedName>
</protein>
<comment type="similarity">
    <text evidence="2 13">Belongs to the amiloride-sensitive sodium channel (TC 1.A.6) family.</text>
</comment>
<dbReference type="PRINTS" id="PR01078">
    <property type="entry name" value="AMINACHANNEL"/>
</dbReference>
<evidence type="ECO:0000256" key="9">
    <source>
        <dbReference type="ARBA" id="ARBA00023136"/>
    </source>
</evidence>
<evidence type="ECO:0000256" key="2">
    <source>
        <dbReference type="ARBA" id="ARBA00007193"/>
    </source>
</evidence>
<feature type="non-terminal residue" evidence="14">
    <location>
        <position position="1"/>
    </location>
</feature>
<evidence type="ECO:0000256" key="6">
    <source>
        <dbReference type="ARBA" id="ARBA00022989"/>
    </source>
</evidence>
<evidence type="ECO:0000256" key="8">
    <source>
        <dbReference type="ARBA" id="ARBA00023065"/>
    </source>
</evidence>
<sequence length="74" mass="8511">DEVIDEATFAGKPLNSMESFSLFNDPSLGNCYTFNHFNSTMFYQSREPGPRYGLRVSLEFDRDEYAPWVESVGM</sequence>
<evidence type="ECO:0000256" key="12">
    <source>
        <dbReference type="ARBA" id="ARBA00023303"/>
    </source>
</evidence>
<dbReference type="EMBL" id="BTRK01000004">
    <property type="protein sequence ID" value="GMR50307.1"/>
    <property type="molecule type" value="Genomic_DNA"/>
</dbReference>
<evidence type="ECO:0000256" key="3">
    <source>
        <dbReference type="ARBA" id="ARBA00022448"/>
    </source>
</evidence>
<accession>A0AAN5I354</accession>
<dbReference type="GO" id="GO:0016020">
    <property type="term" value="C:membrane"/>
    <property type="evidence" value="ECO:0007669"/>
    <property type="project" value="UniProtKB-SubCell"/>
</dbReference>
<dbReference type="Pfam" id="PF00858">
    <property type="entry name" value="ASC"/>
    <property type="match status" value="1"/>
</dbReference>
<organism evidence="14 15">
    <name type="scientific">Pristionchus mayeri</name>
    <dbReference type="NCBI Taxonomy" id="1317129"/>
    <lineage>
        <taxon>Eukaryota</taxon>
        <taxon>Metazoa</taxon>
        <taxon>Ecdysozoa</taxon>
        <taxon>Nematoda</taxon>
        <taxon>Chromadorea</taxon>
        <taxon>Rhabditida</taxon>
        <taxon>Rhabditina</taxon>
        <taxon>Diplogasteromorpha</taxon>
        <taxon>Diplogasteroidea</taxon>
        <taxon>Neodiplogasteridae</taxon>
        <taxon>Pristionchus</taxon>
    </lineage>
</organism>
<keyword evidence="3 13" id="KW-0813">Transport</keyword>
<evidence type="ECO:0000256" key="7">
    <source>
        <dbReference type="ARBA" id="ARBA00023053"/>
    </source>
</evidence>
<evidence type="ECO:0000313" key="15">
    <source>
        <dbReference type="Proteomes" id="UP001328107"/>
    </source>
</evidence>
<keyword evidence="8 13" id="KW-0406">Ion transport</keyword>
<keyword evidence="9" id="KW-0472">Membrane</keyword>
<keyword evidence="11 13" id="KW-0739">Sodium transport</keyword>
<proteinExistence type="inferred from homology"/>
<dbReference type="AlphaFoldDB" id="A0AAN5I354"/>
<dbReference type="Proteomes" id="UP001328107">
    <property type="component" value="Unassembled WGS sequence"/>
</dbReference>
<comment type="subcellular location">
    <subcellularLocation>
        <location evidence="1">Membrane</location>
        <topology evidence="1">Multi-pass membrane protein</topology>
    </subcellularLocation>
</comment>
<keyword evidence="7" id="KW-0915">Sodium</keyword>
<evidence type="ECO:0000256" key="10">
    <source>
        <dbReference type="ARBA" id="ARBA00023180"/>
    </source>
</evidence>
<keyword evidence="10" id="KW-0325">Glycoprotein</keyword>
<gene>
    <name evidence="14" type="ORF">PMAYCL1PPCAC_20502</name>
</gene>
<evidence type="ECO:0000256" key="13">
    <source>
        <dbReference type="RuleBase" id="RU000679"/>
    </source>
</evidence>
<keyword evidence="15" id="KW-1185">Reference proteome</keyword>
<dbReference type="Gene3D" id="2.60.470.10">
    <property type="entry name" value="Acid-sensing ion channels like domains"/>
    <property type="match status" value="1"/>
</dbReference>
<evidence type="ECO:0000256" key="1">
    <source>
        <dbReference type="ARBA" id="ARBA00004141"/>
    </source>
</evidence>
<evidence type="ECO:0000256" key="11">
    <source>
        <dbReference type="ARBA" id="ARBA00023201"/>
    </source>
</evidence>
<reference evidence="15" key="1">
    <citation type="submission" date="2022-10" db="EMBL/GenBank/DDBJ databases">
        <title>Genome assembly of Pristionchus species.</title>
        <authorList>
            <person name="Yoshida K."/>
            <person name="Sommer R.J."/>
        </authorList>
    </citation>
    <scope>NUCLEOTIDE SEQUENCE [LARGE SCALE GENOMIC DNA]</scope>
    <source>
        <strain evidence="15">RS5460</strain>
    </source>
</reference>
<keyword evidence="5 13" id="KW-0812">Transmembrane</keyword>
<dbReference type="InterPro" id="IPR001873">
    <property type="entry name" value="ENaC"/>
</dbReference>
<keyword evidence="4 13" id="KW-0894">Sodium channel</keyword>
<keyword evidence="6" id="KW-1133">Transmembrane helix</keyword>
<name>A0AAN5I354_9BILA</name>
<dbReference type="GO" id="GO:0005272">
    <property type="term" value="F:sodium channel activity"/>
    <property type="evidence" value="ECO:0007669"/>
    <property type="project" value="UniProtKB-KW"/>
</dbReference>
<keyword evidence="12 13" id="KW-0407">Ion channel</keyword>
<evidence type="ECO:0000256" key="4">
    <source>
        <dbReference type="ARBA" id="ARBA00022461"/>
    </source>
</evidence>
<evidence type="ECO:0000313" key="14">
    <source>
        <dbReference type="EMBL" id="GMR50307.1"/>
    </source>
</evidence>
<evidence type="ECO:0000256" key="5">
    <source>
        <dbReference type="ARBA" id="ARBA00022692"/>
    </source>
</evidence>
<comment type="caution">
    <text evidence="14">The sequence shown here is derived from an EMBL/GenBank/DDBJ whole genome shotgun (WGS) entry which is preliminary data.</text>
</comment>